<reference evidence="2 3" key="1">
    <citation type="submission" date="2021-07" db="EMBL/GenBank/DDBJ databases">
        <title>Whole Genome Sequence of Nocardia Iowensis.</title>
        <authorList>
            <person name="Lamm A."/>
            <person name="Collins-Fairclough A.M."/>
            <person name="Bunk B."/>
            <person name="Sproer C."/>
        </authorList>
    </citation>
    <scope>NUCLEOTIDE SEQUENCE [LARGE SCALE GENOMIC DNA]</scope>
    <source>
        <strain evidence="2 3">NRRL 5646</strain>
    </source>
</reference>
<dbReference type="Proteomes" id="UP000694257">
    <property type="component" value="Chromosome"/>
</dbReference>
<protein>
    <recommendedName>
        <fullName evidence="4">Glycine zipper family protein</fullName>
    </recommendedName>
</protein>
<evidence type="ECO:0008006" key="4">
    <source>
        <dbReference type="Google" id="ProtNLM"/>
    </source>
</evidence>
<keyword evidence="1" id="KW-0732">Signal</keyword>
<keyword evidence="3" id="KW-1185">Reference proteome</keyword>
<accession>A0ABX8RHP7</accession>
<dbReference type="EMBL" id="CP078145">
    <property type="protein sequence ID" value="QXN88474.1"/>
    <property type="molecule type" value="Genomic_DNA"/>
</dbReference>
<name>A0ABX8RHP7_NOCIO</name>
<proteinExistence type="predicted"/>
<gene>
    <name evidence="2" type="ORF">KV110_23025</name>
</gene>
<feature type="chain" id="PRO_5045463126" description="Glycine zipper family protein" evidence="1">
    <location>
        <begin position="30"/>
        <end position="246"/>
    </location>
</feature>
<evidence type="ECO:0000313" key="2">
    <source>
        <dbReference type="EMBL" id="QXN88474.1"/>
    </source>
</evidence>
<sequence length="246" mass="23726">MHTRTSKLMVALVATAVPVATGSLIPAGAAVASPGYAPVTVAAAEFAPEDAQRQLITQLFGEPIPAASASSTTTTTDDAQPVAATPVAQRPIGGLPDYPAHVFPSAEAGAIIGGLTGGAIGGVAGTAFGLGLGCVAGLPFLIVGCPVGAILGATIGFAVGTTVGAVSGVVLGTSDGIARQLPPPTTTDSATAPTAAQAIPDTQTALPSTTDFPAPEADVIETGIQQIQAGLQQAAHAIGIPQPAAG</sequence>
<evidence type="ECO:0000256" key="1">
    <source>
        <dbReference type="SAM" id="SignalP"/>
    </source>
</evidence>
<organism evidence="2 3">
    <name type="scientific">Nocardia iowensis</name>
    <dbReference type="NCBI Taxonomy" id="204891"/>
    <lineage>
        <taxon>Bacteria</taxon>
        <taxon>Bacillati</taxon>
        <taxon>Actinomycetota</taxon>
        <taxon>Actinomycetes</taxon>
        <taxon>Mycobacteriales</taxon>
        <taxon>Nocardiaceae</taxon>
        <taxon>Nocardia</taxon>
    </lineage>
</organism>
<evidence type="ECO:0000313" key="3">
    <source>
        <dbReference type="Proteomes" id="UP000694257"/>
    </source>
</evidence>
<dbReference type="RefSeq" id="WP_218469357.1">
    <property type="nucleotide sequence ID" value="NZ_BAABJN010000008.1"/>
</dbReference>
<feature type="signal peptide" evidence="1">
    <location>
        <begin position="1"/>
        <end position="29"/>
    </location>
</feature>